<protein>
    <submittedName>
        <fullName evidence="1">Uncharacterized protein</fullName>
    </submittedName>
</protein>
<evidence type="ECO:0000313" key="1">
    <source>
        <dbReference type="EMBL" id="EHL32221.1"/>
    </source>
</evidence>
<gene>
    <name evidence="1" type="ORF">LDG_5593</name>
</gene>
<evidence type="ECO:0000313" key="2">
    <source>
        <dbReference type="Proteomes" id="UP000002770"/>
    </source>
</evidence>
<proteinExistence type="predicted"/>
<dbReference type="InParanoid" id="G9EK70"/>
<name>G9EK70_9GAMM</name>
<dbReference type="EMBL" id="JH413801">
    <property type="protein sequence ID" value="EHL32221.1"/>
    <property type="molecule type" value="Genomic_DNA"/>
</dbReference>
<keyword evidence="2" id="KW-1185">Reference proteome</keyword>
<dbReference type="AlphaFoldDB" id="G9EK70"/>
<reference evidence="1 2" key="1">
    <citation type="journal article" date="2011" name="BMC Genomics">
        <title>Insight into cross-talk between intra-amoebal pathogens.</title>
        <authorList>
            <person name="Gimenez G."/>
            <person name="Bertelli C."/>
            <person name="Moliner C."/>
            <person name="Robert C."/>
            <person name="Raoult D."/>
            <person name="Fournier P.E."/>
            <person name="Greub G."/>
        </authorList>
    </citation>
    <scope>NUCLEOTIDE SEQUENCE [LARGE SCALE GENOMIC DNA]</scope>
    <source>
        <strain evidence="1 2">LLAP12</strain>
    </source>
</reference>
<dbReference type="HOGENOM" id="CLU_3272153_0_0_6"/>
<sequence length="41" mass="4709">MLIGFHWKFSIGAIVNKFHQGPIFQLLIMNLSCAVSQFNTR</sequence>
<dbReference type="STRING" id="658187.LDG_5593"/>
<organism evidence="1 2">
    <name type="scientific">Legionella drancourtii LLAP12</name>
    <dbReference type="NCBI Taxonomy" id="658187"/>
    <lineage>
        <taxon>Bacteria</taxon>
        <taxon>Pseudomonadati</taxon>
        <taxon>Pseudomonadota</taxon>
        <taxon>Gammaproteobacteria</taxon>
        <taxon>Legionellales</taxon>
        <taxon>Legionellaceae</taxon>
        <taxon>Legionella</taxon>
    </lineage>
</organism>
<dbReference type="Proteomes" id="UP000002770">
    <property type="component" value="Unassembled WGS sequence"/>
</dbReference>
<accession>G9EK70</accession>